<name>A0A1I6TQA3_9EURY</name>
<evidence type="ECO:0000313" key="3">
    <source>
        <dbReference type="Proteomes" id="UP000199199"/>
    </source>
</evidence>
<dbReference type="AlphaFoldDB" id="A0A1I6TQA3"/>
<reference evidence="3" key="1">
    <citation type="submission" date="2016-10" db="EMBL/GenBank/DDBJ databases">
        <authorList>
            <person name="Varghese N."/>
            <person name="Submissions S."/>
        </authorList>
    </citation>
    <scope>NUCLEOTIDE SEQUENCE [LARGE SCALE GENOMIC DNA]</scope>
    <source>
        <strain evidence="3">DSM 22427</strain>
    </source>
</reference>
<proteinExistence type="predicted"/>
<keyword evidence="3" id="KW-1185">Reference proteome</keyword>
<keyword evidence="1" id="KW-1133">Transmembrane helix</keyword>
<evidence type="ECO:0000313" key="2">
    <source>
        <dbReference type="EMBL" id="SFS91376.1"/>
    </source>
</evidence>
<organism evidence="2 3">
    <name type="scientific">Halostagnicola kamekurae</name>
    <dbReference type="NCBI Taxonomy" id="619731"/>
    <lineage>
        <taxon>Archaea</taxon>
        <taxon>Methanobacteriati</taxon>
        <taxon>Methanobacteriota</taxon>
        <taxon>Stenosarchaea group</taxon>
        <taxon>Halobacteria</taxon>
        <taxon>Halobacteriales</taxon>
        <taxon>Natrialbaceae</taxon>
        <taxon>Halostagnicola</taxon>
    </lineage>
</organism>
<feature type="transmembrane region" description="Helical" evidence="1">
    <location>
        <begin position="25"/>
        <end position="48"/>
    </location>
</feature>
<dbReference type="EMBL" id="FOZS01000003">
    <property type="protein sequence ID" value="SFS91376.1"/>
    <property type="molecule type" value="Genomic_DNA"/>
</dbReference>
<accession>A0A1I6TQA3</accession>
<gene>
    <name evidence="2" type="ORF">SAMN04488556_3311</name>
</gene>
<evidence type="ECO:0000256" key="1">
    <source>
        <dbReference type="SAM" id="Phobius"/>
    </source>
</evidence>
<dbReference type="Proteomes" id="UP000199199">
    <property type="component" value="Unassembled WGS sequence"/>
</dbReference>
<keyword evidence="1" id="KW-0812">Transmembrane</keyword>
<sequence length="50" mass="5423">MLWFVVLVFLQTGIGGSNPVIMASGFLAIVLLYAIPLTLVVYDVSLILKL</sequence>
<protein>
    <submittedName>
        <fullName evidence="2">Uncharacterized protein</fullName>
    </submittedName>
</protein>
<keyword evidence="1" id="KW-0472">Membrane</keyword>